<feature type="compositionally biased region" description="Acidic residues" evidence="5">
    <location>
        <begin position="1976"/>
        <end position="1987"/>
    </location>
</feature>
<proteinExistence type="predicted"/>
<feature type="compositionally biased region" description="Polar residues" evidence="5">
    <location>
        <begin position="1508"/>
        <end position="1519"/>
    </location>
</feature>
<dbReference type="OrthoDB" id="9805017at2"/>
<feature type="domain" description="DUF11" evidence="6">
    <location>
        <begin position="555"/>
        <end position="659"/>
    </location>
</feature>
<comment type="subcellular location">
    <subcellularLocation>
        <location evidence="1">Secreted</location>
    </subcellularLocation>
</comment>
<feature type="compositionally biased region" description="Acidic residues" evidence="5">
    <location>
        <begin position="1713"/>
        <end position="1722"/>
    </location>
</feature>
<feature type="region of interest" description="Disordered" evidence="5">
    <location>
        <begin position="671"/>
        <end position="707"/>
    </location>
</feature>
<feature type="compositionally biased region" description="Polar residues" evidence="5">
    <location>
        <begin position="1081"/>
        <end position="1092"/>
    </location>
</feature>
<dbReference type="Pfam" id="PF01345">
    <property type="entry name" value="DUF11"/>
    <property type="match status" value="1"/>
</dbReference>
<keyword evidence="3" id="KW-0732">Signal</keyword>
<dbReference type="Pfam" id="PF13585">
    <property type="entry name" value="CHU_C"/>
    <property type="match status" value="1"/>
</dbReference>
<feature type="compositionally biased region" description="Acidic residues" evidence="5">
    <location>
        <begin position="1919"/>
        <end position="1930"/>
    </location>
</feature>
<feature type="compositionally biased region" description="Polar residues" evidence="5">
    <location>
        <begin position="1723"/>
        <end position="1739"/>
    </location>
</feature>
<feature type="compositionally biased region" description="Acidic residues" evidence="5">
    <location>
        <begin position="1860"/>
        <end position="1873"/>
    </location>
</feature>
<feature type="compositionally biased region" description="Acidic residues" evidence="5">
    <location>
        <begin position="1827"/>
        <end position="1836"/>
    </location>
</feature>
<dbReference type="InterPro" id="IPR053180">
    <property type="entry name" value="Ca-binding_acidic-repeat"/>
</dbReference>
<feature type="domain" description="IgGFc-binding protein N-terminal" evidence="7">
    <location>
        <begin position="147"/>
        <end position="460"/>
    </location>
</feature>
<feature type="compositionally biased region" description="Acidic residues" evidence="5">
    <location>
        <begin position="1205"/>
        <end position="1218"/>
    </location>
</feature>
<dbReference type="Proteomes" id="UP000310017">
    <property type="component" value="Chromosome"/>
</dbReference>
<protein>
    <submittedName>
        <fullName evidence="8">DUF11 domain-containing protein</fullName>
    </submittedName>
</protein>
<feature type="compositionally biased region" description="Acidic residues" evidence="5">
    <location>
        <begin position="1770"/>
        <end position="1779"/>
    </location>
</feature>
<dbReference type="InterPro" id="IPR047589">
    <property type="entry name" value="DUF11_rpt"/>
</dbReference>
<evidence type="ECO:0000256" key="4">
    <source>
        <dbReference type="ARBA" id="ARBA00022837"/>
    </source>
</evidence>
<feature type="region of interest" description="Disordered" evidence="5">
    <location>
        <begin position="1494"/>
        <end position="2083"/>
    </location>
</feature>
<dbReference type="PANTHER" id="PTHR37467:SF1">
    <property type="entry name" value="EXPORTED CALCIUM-BINDING GLYCOPROTEIN"/>
    <property type="match status" value="1"/>
</dbReference>
<dbReference type="RefSeq" id="WP_138853268.1">
    <property type="nucleotide sequence ID" value="NZ_CP040710.1"/>
</dbReference>
<feature type="compositionally biased region" description="Polar residues" evidence="5">
    <location>
        <begin position="1353"/>
        <end position="1370"/>
    </location>
</feature>
<feature type="compositionally biased region" description="Acidic residues" evidence="5">
    <location>
        <begin position="2042"/>
        <end position="2068"/>
    </location>
</feature>
<feature type="compositionally biased region" description="Acidic residues" evidence="5">
    <location>
        <begin position="1632"/>
        <end position="1645"/>
    </location>
</feature>
<name>A0A5B7SQF9_9FLAO</name>
<feature type="compositionally biased region" description="Acidic residues" evidence="5">
    <location>
        <begin position="1691"/>
        <end position="1704"/>
    </location>
</feature>
<dbReference type="Pfam" id="PF17517">
    <property type="entry name" value="IgGFc_binding"/>
    <property type="match status" value="1"/>
</dbReference>
<feature type="compositionally biased region" description="Acidic residues" evidence="5">
    <location>
        <begin position="1115"/>
        <end position="1124"/>
    </location>
</feature>
<evidence type="ECO:0000256" key="1">
    <source>
        <dbReference type="ARBA" id="ARBA00004613"/>
    </source>
</evidence>
<feature type="compositionally biased region" description="Acidic residues" evidence="5">
    <location>
        <begin position="1093"/>
        <end position="1104"/>
    </location>
</feature>
<keyword evidence="9" id="KW-1185">Reference proteome</keyword>
<feature type="compositionally biased region" description="Polar residues" evidence="5">
    <location>
        <begin position="1254"/>
        <end position="1263"/>
    </location>
</feature>
<feature type="compositionally biased region" description="Acidic residues" evidence="5">
    <location>
        <begin position="1998"/>
        <end position="2011"/>
    </location>
</feature>
<dbReference type="InterPro" id="IPR001434">
    <property type="entry name" value="OmcB-like_DUF11"/>
</dbReference>
<evidence type="ECO:0000259" key="7">
    <source>
        <dbReference type="Pfam" id="PF17517"/>
    </source>
</evidence>
<feature type="compositionally biased region" description="Polar residues" evidence="5">
    <location>
        <begin position="1780"/>
        <end position="1796"/>
    </location>
</feature>
<feature type="compositionally biased region" description="Polar residues" evidence="5">
    <location>
        <begin position="1296"/>
        <end position="1312"/>
    </location>
</feature>
<feature type="compositionally biased region" description="Acidic residues" evidence="5">
    <location>
        <begin position="1595"/>
        <end position="1608"/>
    </location>
</feature>
<accession>A0A5B7SQF9</accession>
<sequence length="2252" mass="232072">MRSKVSPIRRNKFQFITIVIWIFCSQFVTAQLSDLHYLPPLKQVSNNQAIRQQAFYLSTPETAAFNVQVFRGTGTTPIATLTVSNNSPAQYNVSDGNNEITLVGNGNTGIVLNTSGLRFLAPGGQKFYVNYRGRSNAQATSLTSKGRQALGTLFKWGGIPNRANNANLTTTLGIMATEDNTTVDIFGYDPGCEFRLQNDPDGLTDDSYQITLNAGQSFVFEALKNETAANVDGWLGATIQSDKKIAISNGGLNTGVRAGSQSRDAAIDQPVPQNVIGREYIFVRGNGTNETEFPIIIGTQNGTDIFVNGSSTPIATINDGDYFVIPGINYSNFSAGGNMHVVTSKDAYAYQCLAGSSGIQTIGLNFIAPVNCLLPDNLSNIANIRNVDGLNFNGGITIIAAAVTPDANINVTDGNGTTNGASLTSRSVNGSTEWKTFYVPSLTGNVSVQSTGPIAVGFLGVNSNAGIAGYFSGFDSVPIVELDITGGGCLPGADVIEISGDFDTYQWFQNGNLIAGETTNSYTPVEPGDFFVRVSKGPCMYDSSVISAYNCDPEIVVKKTANTNTITEGDEVIFTITVQNLGIDPDTNLVLTDNLPTGLTLVSAMPSFGTWTSPDWNIGTLNSGEIHSLTLTARADGILTETTVTNTVTNSQDQIDTNAVADDPSEVIVIQPKPDADGDGINDEDEASFGTDPNNPDSDGDGILDGQEVYVDGTDPNNDCDSVGGNPLPTSDCDGDGITNMAECAANTSSTNITGDITATVTGGYPIAITANGQSGSGTGLEVITDFTLQTTLNGNDIYNGCDFLITTTDFDDGLQFQIDDVPVLYFDQTHWQNQPEFSTGGIFDSNNSGSWTPWTGEGNPELKARSSGKIELFVTTTSGNRIDALPYMDASVAGWVLSNFTVDCLTATNFKIGNSNDDGTGGINGIVITSSSYVCIDTDGDGTADSFDDDSDNDGNPDSTDPNRMVPTAANDNTSADVGVAKTFNILTNDDFLVGSTITDLGTGNASGTLSIDQATGEVTYTALASEDNSTVTIDYEVCNGALCATATIFVTIPACVDTDGDNICDVDDPNPNDPCLPMSDTNWQPQGSNDCDTDGLTDDEEATLGTDPNVADTDGDGIDDGQEVNTDGTDPLDSCSAIGGTPLGTDDCDNDGLTNDEEATAGTDPEVADTDGDGIDDGQEVNTDGTDPLDSCSSVGGMPLGTDDCDNDGLTNDEEIALGTDPNNADTDDDGISDGQEVNTDGTDPLDDCESNGGTPLTSSDCDNDGLTNAEEATVGTDPNVADSDGDGIDDGQEVNTDGTDPLDSCSSVGGTPLVTDDCDNDGLTNGEEATAGTDPNVADSDGDGIDDGQEVNTDGTDPLDSCSSNGGTPLGTDDCDGDGNPNNTDPNPTVATAVDDATGADVGIAKTFNIVNNDDFPVGSTLSDFGGGSANGPYSFNNATGEITYTPNATDDNSTVTIIYQICNGTVCATATIFVTVPSCPDTDGDNVCDVDEPGTENDPCEPSTDPNWRAQGTNDCDTDGLTDDEEVTAGTDPSIADTDGDGVPDGQEVNTDGTDPLDSCSSVGGTPLGTADCDNDGLTNDEETSLGTDPNDADTDGDGVDDGQEATMDGTDPLDSCSSVGGMPLGTDDCDNDGLTNDDEAAAGTDPEVADSDGDGIDDGQEVNNDGTDPLDSCSSVGGMPLGTADCDNDGLTNDEEETIGTDPNVADTDGDGIDDGQEVNTDGTDPLDSCSSVGGTPLGTADCDNDGLTNAEEATLGTDPNLADSDGDGIDDGQEVNTDGTDPLDSCSSIGGTPLGTADCDNDGLTNDEEATAGTDPNVADSDGDGIDDGQEVNIDGTDPLDSCSSVGGMPLGTDDCDNDGLTNDEEATAGTDPNVADSDGDGINDGQEVNTDGTDPLDSCSAVGGTPLGIADCDNDGLTNDEEATAGTDPNVADSDGDGINDGQEVNTDGTDPLDSCSSVGGTPLGTADCDNDGLTNDEEAAAGTDANNSDTDGDGLTDGEEVNGVDDATTPIIPNESSDPLNACDPDATNSLCDSDGDGLTDGEEIDLGTDPYDPDTDGDGINDGQEVTDNTNPLDDCNSLGGTPLGTSDCDMDGLSNDEEDALNTNPAVADTDGDGVNDGQEVTDATNPLDACSSVGGTPPVGEPCDIAFESDLVQPGINDGIFKITNIEAYPNNTVRIYNRWGVLVFETRAYDNLGNSFRGISNGRATVNQNEELPVGVYFYIVTYVNNGESRTKNGYLYINR</sequence>
<feature type="compositionally biased region" description="Acidic residues" evidence="5">
    <location>
        <begin position="1652"/>
        <end position="1665"/>
    </location>
</feature>
<dbReference type="PANTHER" id="PTHR37467">
    <property type="entry name" value="EXPORTED CALCIUM-BINDING GLYCOPROTEIN-RELATED"/>
    <property type="match status" value="1"/>
</dbReference>
<feature type="compositionally biased region" description="Acidic residues" evidence="5">
    <location>
        <begin position="1343"/>
        <end position="1352"/>
    </location>
</feature>
<feature type="compositionally biased region" description="Acidic residues" evidence="5">
    <location>
        <begin position="1805"/>
        <end position="1816"/>
    </location>
</feature>
<dbReference type="KEGG" id="asag:FGM00_12685"/>
<dbReference type="InterPro" id="IPR059100">
    <property type="entry name" value="TSP3_bac"/>
</dbReference>
<feature type="compositionally biased region" description="Acidic residues" evidence="5">
    <location>
        <begin position="1494"/>
        <end position="1503"/>
    </location>
</feature>
<evidence type="ECO:0000259" key="6">
    <source>
        <dbReference type="Pfam" id="PF01345"/>
    </source>
</evidence>
<feature type="compositionally biased region" description="Acidic residues" evidence="5">
    <location>
        <begin position="1286"/>
        <end position="1295"/>
    </location>
</feature>
<feature type="compositionally biased region" description="Acidic residues" evidence="5">
    <location>
        <begin position="1168"/>
        <end position="1181"/>
    </location>
</feature>
<dbReference type="NCBIfam" id="TIGR01451">
    <property type="entry name" value="B_ant_repeat"/>
    <property type="match status" value="1"/>
</dbReference>
<reference evidence="8 9" key="1">
    <citation type="submission" date="2019-05" db="EMBL/GenBank/DDBJ databases">
        <title>Genome sequencing of F202Z8.</title>
        <authorList>
            <person name="Kwon Y.M."/>
        </authorList>
    </citation>
    <scope>NUCLEOTIDE SEQUENCE [LARGE SCALE GENOMIC DNA]</scope>
    <source>
        <strain evidence="8 9">F202Z8</strain>
    </source>
</reference>
<gene>
    <name evidence="8" type="ORF">FGM00_12685</name>
</gene>
<feature type="compositionally biased region" description="Acidic residues" evidence="5">
    <location>
        <begin position="1148"/>
        <end position="1161"/>
    </location>
</feature>
<evidence type="ECO:0000313" key="8">
    <source>
        <dbReference type="EMBL" id="QCX00925.1"/>
    </source>
</evidence>
<keyword evidence="4" id="KW-0106">Calcium</keyword>
<dbReference type="InterPro" id="IPR035234">
    <property type="entry name" value="IgGFc-bd_N"/>
</dbReference>
<evidence type="ECO:0000256" key="3">
    <source>
        <dbReference type="ARBA" id="ARBA00022729"/>
    </source>
</evidence>
<keyword evidence="2" id="KW-0964">Secreted</keyword>
<feature type="region of interest" description="Disordered" evidence="5">
    <location>
        <begin position="944"/>
        <end position="973"/>
    </location>
</feature>
<evidence type="ECO:0000256" key="5">
    <source>
        <dbReference type="SAM" id="MobiDB-lite"/>
    </source>
</evidence>
<feature type="compositionally biased region" description="Polar residues" evidence="5">
    <location>
        <begin position="1950"/>
        <end position="1967"/>
    </location>
</feature>
<dbReference type="Pfam" id="PF18884">
    <property type="entry name" value="TSP3_bac"/>
    <property type="match status" value="35"/>
</dbReference>
<feature type="region of interest" description="Disordered" evidence="5">
    <location>
        <begin position="1077"/>
        <end position="1392"/>
    </location>
</feature>
<dbReference type="EMBL" id="CP040710">
    <property type="protein sequence ID" value="QCX00925.1"/>
    <property type="molecule type" value="Genomic_DNA"/>
</dbReference>
<feature type="compositionally biased region" description="Acidic residues" evidence="5">
    <location>
        <begin position="944"/>
        <end position="956"/>
    </location>
</feature>
<organism evidence="8 9">
    <name type="scientific">Aggregatimonas sangjinii</name>
    <dbReference type="NCBI Taxonomy" id="2583587"/>
    <lineage>
        <taxon>Bacteria</taxon>
        <taxon>Pseudomonadati</taxon>
        <taxon>Bacteroidota</taxon>
        <taxon>Flavobacteriia</taxon>
        <taxon>Flavobacteriales</taxon>
        <taxon>Flavobacteriaceae</taxon>
        <taxon>Aggregatimonas</taxon>
    </lineage>
</organism>
<evidence type="ECO:0000313" key="9">
    <source>
        <dbReference type="Proteomes" id="UP000310017"/>
    </source>
</evidence>
<feature type="compositionally biased region" description="Acidic residues" evidence="5">
    <location>
        <begin position="1520"/>
        <end position="1531"/>
    </location>
</feature>
<feature type="compositionally biased region" description="Low complexity" evidence="5">
    <location>
        <begin position="1381"/>
        <end position="1392"/>
    </location>
</feature>
<feature type="compositionally biased region" description="Acidic residues" evidence="5">
    <location>
        <begin position="677"/>
        <end position="687"/>
    </location>
</feature>
<feature type="compositionally biased region" description="Acidic residues" evidence="5">
    <location>
        <begin position="1577"/>
        <end position="1588"/>
    </location>
</feature>
<evidence type="ECO:0000256" key="2">
    <source>
        <dbReference type="ARBA" id="ARBA00022525"/>
    </source>
</evidence>
<feature type="compositionally biased region" description="Polar residues" evidence="5">
    <location>
        <begin position="1552"/>
        <end position="1568"/>
    </location>
</feature>